<name>A0ABY6HP05_9ARCH</name>
<evidence type="ECO:0000313" key="2">
    <source>
        <dbReference type="Proteomes" id="UP001208689"/>
    </source>
</evidence>
<keyword evidence="2" id="KW-1185">Reference proteome</keyword>
<evidence type="ECO:0000313" key="1">
    <source>
        <dbReference type="EMBL" id="UYP45248.1"/>
    </source>
</evidence>
<sequence length="377" mass="43196">MPTGLVIMHWDERVGVEVLGAYPEEVVIQEKTLMQLYSQHEFTGEAGMVSLTAGAVNLASYYTGPESAVYVILILTAEEDGDVYEEGLAEITRQILMNLESDSLNSILPPLFQRLSVYPTLTEEQRYGMLLNSDVKRMLLNRLREETAISKSEISIWMKDQYREGFVDVENLLAGMVKLGLVKIASVKGLSSDLVFLTEDIMVLRTPPVELVKDPVDHHLPASLKDSYIKEVRNFFELYVPSEADNLAIIDKVLLDPACYEVIKLMREAMVTRNDLEKLRKKGVDDVDRVLKAMWETKMIAVFQDDKNNEYFCLTSDFFIERFYPRYNIDNIRQQYRTRSQNPNALLKALDMMKDEYYAQAKLKKAVAKKKEEVAAD</sequence>
<proteinExistence type="predicted"/>
<dbReference type="Proteomes" id="UP001208689">
    <property type="component" value="Chromosome"/>
</dbReference>
<dbReference type="EMBL" id="CP104013">
    <property type="protein sequence ID" value="UYP45248.1"/>
    <property type="molecule type" value="Genomic_DNA"/>
</dbReference>
<protein>
    <submittedName>
        <fullName evidence="1">Uncharacterized protein</fullName>
    </submittedName>
</protein>
<reference evidence="1" key="1">
    <citation type="submission" date="2022-09" db="EMBL/GenBank/DDBJ databases">
        <title>Actin cytoskeleton and complex cell architecture in an #Asgard archaeon.</title>
        <authorList>
            <person name="Ponce Toledo R.I."/>
            <person name="Schleper C."/>
            <person name="Rodrigues Oliveira T."/>
            <person name="Wollweber F."/>
            <person name="Xu J."/>
            <person name="Rittmann S."/>
            <person name="Klingl A."/>
            <person name="Pilhofer M."/>
        </authorList>
    </citation>
    <scope>NUCLEOTIDE SEQUENCE</scope>
    <source>
        <strain evidence="1">B-35</strain>
    </source>
</reference>
<accession>A0ABY6HP05</accession>
<gene>
    <name evidence="1" type="ORF">NEF87_001533</name>
</gene>
<organism evidence="1 2">
    <name type="scientific">Candidatus Lokiarchaeum ossiferum</name>
    <dbReference type="NCBI Taxonomy" id="2951803"/>
    <lineage>
        <taxon>Archaea</taxon>
        <taxon>Promethearchaeati</taxon>
        <taxon>Promethearchaeota</taxon>
        <taxon>Promethearchaeia</taxon>
        <taxon>Promethearchaeales</taxon>
        <taxon>Promethearchaeaceae</taxon>
        <taxon>Candidatus Lokiarchaeum</taxon>
    </lineage>
</organism>